<keyword evidence="3" id="KW-0175">Coiled coil</keyword>
<feature type="domain" description="Pentatricopeptide repeat-containing protein-mitochondrial" evidence="4">
    <location>
        <begin position="344"/>
        <end position="439"/>
    </location>
</feature>
<evidence type="ECO:0000259" key="4">
    <source>
        <dbReference type="Pfam" id="PF23276"/>
    </source>
</evidence>
<proteinExistence type="predicted"/>
<sequence length="696" mass="80027">MRALIPKFYRKSIVSHIRARIALLCDPIPIPLIARIPPNRSIHDLPKPFNPALNLQNERLSSKILQSEPSAIAETIEEDEPMNEFLSRFVFAIRPKLSAAFPDLARETLDSMLLVICQKVIAELDGAEVPAIDSVELSPDLWETIREVSSSVHEAMRKDRLREEIKKYLHCDEVKEMCRFAGDVGVRGDFLRELRFKWAREKLDEVEFYRELDRIREQAKKEEENEGVEEEKRERPELVALPERKGKIKYKIYGLDLSDPKWTEVAERAEEAEKLIVPEEAKPIVGRCKKVDEKIIALDPVKDDLLPVLEEWKELLEPKRVDWLALLERIKERNSDLYFKVAEHILTEESFEAGIRDYSSLIDAHSKADRIEEAERILQKMMEKGIMPDILMSITLVHMYSKAGNLERTKETFKSLQQQGFPLDLKVYNSMIMAYVKAGIPQSGDSLLQDMEKRGIKPTKEIYMELLRAFAEQGQEKGAQRIVNSMQFAGIQPTLESTTLLIEANRRAGFDIEARGHFDNLAKFGLKPDDRCTASMIKVYLDKNHLDKALDLLLTLEKDGFQPGTATYTVLVDWMARLQMVEEAELLLNNITEKGEAPFEIHVSLCDMYCKARMQEKAHNSLKILEAKKHLLRADQFERIISSLLAGGFAENAKKFYNLMQAQGFKPSEPMRCSFMASQSIPLQQPNIRRGGKHRY</sequence>
<dbReference type="EMBL" id="JAGGNH010000009">
    <property type="protein sequence ID" value="KAJ0962879.1"/>
    <property type="molecule type" value="Genomic_DNA"/>
</dbReference>
<dbReference type="NCBIfam" id="TIGR00756">
    <property type="entry name" value="PPR"/>
    <property type="match status" value="2"/>
</dbReference>
<dbReference type="InterPro" id="IPR057027">
    <property type="entry name" value="TPR_mt"/>
</dbReference>
<feature type="repeat" description="PPR" evidence="2">
    <location>
        <begin position="564"/>
        <end position="598"/>
    </location>
</feature>
<keyword evidence="6" id="KW-1185">Reference proteome</keyword>
<reference evidence="5" key="2">
    <citation type="journal article" date="2022" name="Hortic Res">
        <title>The genome of Dioscorea zingiberensis sheds light on the biosynthesis, origin and evolution of the medicinally important diosgenin saponins.</title>
        <authorList>
            <person name="Li Y."/>
            <person name="Tan C."/>
            <person name="Li Z."/>
            <person name="Guo J."/>
            <person name="Li S."/>
            <person name="Chen X."/>
            <person name="Wang C."/>
            <person name="Dai X."/>
            <person name="Yang H."/>
            <person name="Song W."/>
            <person name="Hou L."/>
            <person name="Xu J."/>
            <person name="Tong Z."/>
            <person name="Xu A."/>
            <person name="Yuan X."/>
            <person name="Wang W."/>
            <person name="Yang Q."/>
            <person name="Chen L."/>
            <person name="Sun Z."/>
            <person name="Wang K."/>
            <person name="Pan B."/>
            <person name="Chen J."/>
            <person name="Bao Y."/>
            <person name="Liu F."/>
            <person name="Qi X."/>
            <person name="Gang D.R."/>
            <person name="Wen J."/>
            <person name="Li J."/>
        </authorList>
    </citation>
    <scope>NUCLEOTIDE SEQUENCE</scope>
    <source>
        <strain evidence="5">Dzin_1.0</strain>
    </source>
</reference>
<protein>
    <recommendedName>
        <fullName evidence="4">Pentatricopeptide repeat-containing protein-mitochondrial domain-containing protein</fullName>
    </recommendedName>
</protein>
<feature type="repeat" description="PPR" evidence="2">
    <location>
        <begin position="424"/>
        <end position="458"/>
    </location>
</feature>
<evidence type="ECO:0000256" key="2">
    <source>
        <dbReference type="PROSITE-ProRule" id="PRU00708"/>
    </source>
</evidence>
<gene>
    <name evidence="5" type="ORF">J5N97_028001</name>
</gene>
<dbReference type="Pfam" id="PF13812">
    <property type="entry name" value="PPR_3"/>
    <property type="match status" value="1"/>
</dbReference>
<evidence type="ECO:0000313" key="6">
    <source>
        <dbReference type="Proteomes" id="UP001085076"/>
    </source>
</evidence>
<feature type="repeat" description="PPR" evidence="2">
    <location>
        <begin position="354"/>
        <end position="388"/>
    </location>
</feature>
<organism evidence="5 6">
    <name type="scientific">Dioscorea zingiberensis</name>
    <dbReference type="NCBI Taxonomy" id="325984"/>
    <lineage>
        <taxon>Eukaryota</taxon>
        <taxon>Viridiplantae</taxon>
        <taxon>Streptophyta</taxon>
        <taxon>Embryophyta</taxon>
        <taxon>Tracheophyta</taxon>
        <taxon>Spermatophyta</taxon>
        <taxon>Magnoliopsida</taxon>
        <taxon>Liliopsida</taxon>
        <taxon>Dioscoreales</taxon>
        <taxon>Dioscoreaceae</taxon>
        <taxon>Dioscorea</taxon>
    </lineage>
</organism>
<feature type="repeat" description="PPR" evidence="2">
    <location>
        <begin position="459"/>
        <end position="493"/>
    </location>
</feature>
<dbReference type="InterPro" id="IPR011990">
    <property type="entry name" value="TPR-like_helical_dom_sf"/>
</dbReference>
<dbReference type="PROSITE" id="PS51375">
    <property type="entry name" value="PPR"/>
    <property type="match status" value="4"/>
</dbReference>
<dbReference type="Gene3D" id="1.25.40.10">
    <property type="entry name" value="Tetratricopeptide repeat domain"/>
    <property type="match status" value="3"/>
</dbReference>
<keyword evidence="1" id="KW-0677">Repeat</keyword>
<dbReference type="OrthoDB" id="185373at2759"/>
<dbReference type="AlphaFoldDB" id="A0A9D5BY94"/>
<evidence type="ECO:0000256" key="1">
    <source>
        <dbReference type="ARBA" id="ARBA00022737"/>
    </source>
</evidence>
<dbReference type="PANTHER" id="PTHR46862:SF2">
    <property type="entry name" value="OS02G0611400 PROTEIN"/>
    <property type="match status" value="1"/>
</dbReference>
<evidence type="ECO:0000256" key="3">
    <source>
        <dbReference type="SAM" id="Coils"/>
    </source>
</evidence>
<comment type="caution">
    <text evidence="5">The sequence shown here is derived from an EMBL/GenBank/DDBJ whole genome shotgun (WGS) entry which is preliminary data.</text>
</comment>
<dbReference type="Pfam" id="PF23276">
    <property type="entry name" value="TPR_24"/>
    <property type="match status" value="1"/>
</dbReference>
<accession>A0A9D5BY94</accession>
<dbReference type="PANTHER" id="PTHR46862">
    <property type="entry name" value="OS07G0661900 PROTEIN"/>
    <property type="match status" value="1"/>
</dbReference>
<dbReference type="InterPro" id="IPR002885">
    <property type="entry name" value="PPR_rpt"/>
</dbReference>
<reference evidence="5" key="1">
    <citation type="submission" date="2021-03" db="EMBL/GenBank/DDBJ databases">
        <authorList>
            <person name="Li Z."/>
            <person name="Yang C."/>
        </authorList>
    </citation>
    <scope>NUCLEOTIDE SEQUENCE</scope>
    <source>
        <strain evidence="5">Dzin_1.0</strain>
        <tissue evidence="5">Leaf</tissue>
    </source>
</reference>
<evidence type="ECO:0000313" key="5">
    <source>
        <dbReference type="EMBL" id="KAJ0962879.1"/>
    </source>
</evidence>
<name>A0A9D5BY94_9LILI</name>
<feature type="coiled-coil region" evidence="3">
    <location>
        <begin position="205"/>
        <end position="232"/>
    </location>
</feature>
<dbReference type="Pfam" id="PF01535">
    <property type="entry name" value="PPR"/>
    <property type="match status" value="1"/>
</dbReference>
<dbReference type="Proteomes" id="UP001085076">
    <property type="component" value="Miscellaneous, Linkage group lg09"/>
</dbReference>